<dbReference type="AlphaFoldDB" id="A0AA96LKY0"/>
<reference evidence="7" key="1">
    <citation type="submission" date="2022-02" db="EMBL/GenBank/DDBJ databases">
        <title>Paenibacillus sp. MBLB1832 Whole Genome Shotgun Sequencing.</title>
        <authorList>
            <person name="Hwang C.Y."/>
            <person name="Cho E.-S."/>
            <person name="Seo M.-J."/>
        </authorList>
    </citation>
    <scope>NUCLEOTIDE SEQUENCE</scope>
    <source>
        <strain evidence="7">MBLB1832</strain>
    </source>
</reference>
<keyword evidence="2 7" id="KW-0378">Hydrolase</keyword>
<gene>
    <name evidence="7" type="ORF">MJB10_17310</name>
</gene>
<dbReference type="Gene3D" id="2.60.40.1760">
    <property type="entry name" value="glycosyl hydrolase (family 31)"/>
    <property type="match status" value="1"/>
</dbReference>
<dbReference type="InterPro" id="IPR011013">
    <property type="entry name" value="Gal_mutarotase_sf_dom"/>
</dbReference>
<dbReference type="Pfam" id="PF21365">
    <property type="entry name" value="Glyco_hydro_31_3rd"/>
    <property type="match status" value="1"/>
</dbReference>
<evidence type="ECO:0000259" key="3">
    <source>
        <dbReference type="Pfam" id="PF01055"/>
    </source>
</evidence>
<dbReference type="InterPro" id="IPR013780">
    <property type="entry name" value="Glyco_hydro_b"/>
</dbReference>
<organism evidence="7 8">
    <name type="scientific">Paenibacillus roseopurpureus</name>
    <dbReference type="NCBI Taxonomy" id="2918901"/>
    <lineage>
        <taxon>Bacteria</taxon>
        <taxon>Bacillati</taxon>
        <taxon>Bacillota</taxon>
        <taxon>Bacilli</taxon>
        <taxon>Bacillales</taxon>
        <taxon>Paenibacillaceae</taxon>
        <taxon>Paenibacillus</taxon>
    </lineage>
</organism>
<dbReference type="InterPro" id="IPR051816">
    <property type="entry name" value="Glycosyl_Hydrolase_31"/>
</dbReference>
<dbReference type="Pfam" id="PF13802">
    <property type="entry name" value="Gal_mutarotas_2"/>
    <property type="match status" value="1"/>
</dbReference>
<evidence type="ECO:0000313" key="7">
    <source>
        <dbReference type="EMBL" id="WNR42869.1"/>
    </source>
</evidence>
<evidence type="ECO:0000313" key="8">
    <source>
        <dbReference type="Proteomes" id="UP001304650"/>
    </source>
</evidence>
<dbReference type="RefSeq" id="WP_314796667.1">
    <property type="nucleotide sequence ID" value="NZ_CP130319.1"/>
</dbReference>
<dbReference type="SUPFAM" id="SSF74650">
    <property type="entry name" value="Galactose mutarotase-like"/>
    <property type="match status" value="1"/>
</dbReference>
<dbReference type="SUPFAM" id="SSF51011">
    <property type="entry name" value="Glycosyl hydrolase domain"/>
    <property type="match status" value="1"/>
</dbReference>
<name>A0AA96LKY0_9BACL</name>
<feature type="domain" description="Glycoside hydrolase family 31 TIM barrel" evidence="3">
    <location>
        <begin position="213"/>
        <end position="549"/>
    </location>
</feature>
<sequence>MSNSYEKSKMSNHYALDSGATLDVCFYTQSVIRIRIAWGNHEVPKSYMVDKSPKLDVMITEGKQEQTEDEYLASGNLVVVVKENGGLTFLDQDRKMLVEQLPITAGPGYAEFQHDRSAKLFGLGQHQIGMLDYTGQIIELKHENTTIAIPFLLTDQGYGILWDNSGKVTVDATEKGRVTWSSEHGEYIDYYLLFGPSTPKIIQHYWELTGPAPMIPKWAFGFWQSKMRYSSQQELLEVAEAYREKNYPMDILVIDFYHWTQLGDMRFDPESWPDPVAMFDRLGQLGVKGMISVWPYISKKSMNYAPMSDRGLLLHNESKVSVPVTIFNGDMAALYDPFHSEGRSYYWEQVSRYYKQGARIWWVDSCEPDDGIELSDYDLLYTADGPLEERINAYALLHEKGLYEGQRNEDFNKRVLIFARAAFGGAQRYGVTVWSGDIGYDFEALRKQIIAGLHAAVSGLPFWTTDIGGFQGGDPHDPAYRELYARWFQYGAFCPLFRVHGSRGALSFDDLLYGISRGENELWSFGKELEPILVQYDRLRYRLIPYIYSEAKKTFETGMPIMRPLFLEFPDDAFVWETTDQFLFGESLLVCPVVEQGAKTRSVYLPGSADWYDFWTNTKYCGGQTITADAPLDTLPLYVKSGSLIVMTEEKTCIEASAQMKLTVLIYTGHDAAFVLYDDDGETYDYEQGKFIKVKFAWDEAQGELTIELLDGLPPEHFLLDVSIQTIQSERISTSFIGKSTALFTGEKLFINMKVL</sequence>
<dbReference type="CDD" id="cd06591">
    <property type="entry name" value="GH31_xylosidase_XylS"/>
    <property type="match status" value="1"/>
</dbReference>
<dbReference type="PANTHER" id="PTHR43863">
    <property type="entry name" value="HYDROLASE, PUTATIVE (AFU_ORTHOLOGUE AFUA_1G03140)-RELATED"/>
    <property type="match status" value="1"/>
</dbReference>
<comment type="similarity">
    <text evidence="1 2">Belongs to the glycosyl hydrolase 31 family.</text>
</comment>
<dbReference type="Pfam" id="PF01055">
    <property type="entry name" value="Glyco_hydro_31_2nd"/>
    <property type="match status" value="1"/>
</dbReference>
<proteinExistence type="inferred from homology"/>
<evidence type="ECO:0000259" key="4">
    <source>
        <dbReference type="Pfam" id="PF13802"/>
    </source>
</evidence>
<dbReference type="Gene3D" id="2.60.40.1180">
    <property type="entry name" value="Golgi alpha-mannosidase II"/>
    <property type="match status" value="2"/>
</dbReference>
<dbReference type="KEGG" id="proo:MJB10_17310"/>
<evidence type="ECO:0000256" key="1">
    <source>
        <dbReference type="ARBA" id="ARBA00007806"/>
    </source>
</evidence>
<dbReference type="Proteomes" id="UP001304650">
    <property type="component" value="Chromosome"/>
</dbReference>
<feature type="domain" description="Glycoside hydrolase family 31 N-terminal" evidence="4">
    <location>
        <begin position="22"/>
        <end position="171"/>
    </location>
</feature>
<protein>
    <submittedName>
        <fullName evidence="7">Glycoside hydrolase family 31 protein</fullName>
    </submittedName>
</protein>
<dbReference type="InterPro" id="IPR000322">
    <property type="entry name" value="Glyco_hydro_31_TIM"/>
</dbReference>
<dbReference type="SUPFAM" id="SSF51445">
    <property type="entry name" value="(Trans)glycosidases"/>
    <property type="match status" value="1"/>
</dbReference>
<dbReference type="InterPro" id="IPR025887">
    <property type="entry name" value="Glyco_hydro_31_N_dom"/>
</dbReference>
<dbReference type="GO" id="GO:0004553">
    <property type="term" value="F:hydrolase activity, hydrolyzing O-glycosyl compounds"/>
    <property type="evidence" value="ECO:0007669"/>
    <property type="project" value="InterPro"/>
</dbReference>
<evidence type="ECO:0000259" key="5">
    <source>
        <dbReference type="Pfam" id="PF17137"/>
    </source>
</evidence>
<dbReference type="GO" id="GO:0030246">
    <property type="term" value="F:carbohydrate binding"/>
    <property type="evidence" value="ECO:0007669"/>
    <property type="project" value="InterPro"/>
</dbReference>
<dbReference type="Gene3D" id="3.20.20.80">
    <property type="entry name" value="Glycosidases"/>
    <property type="match status" value="1"/>
</dbReference>
<dbReference type="InterPro" id="IPR017853">
    <property type="entry name" value="GH"/>
</dbReference>
<accession>A0AA96LKY0</accession>
<dbReference type="Pfam" id="PF17137">
    <property type="entry name" value="DUF5110"/>
    <property type="match status" value="1"/>
</dbReference>
<dbReference type="EMBL" id="CP130319">
    <property type="protein sequence ID" value="WNR42869.1"/>
    <property type="molecule type" value="Genomic_DNA"/>
</dbReference>
<keyword evidence="8" id="KW-1185">Reference proteome</keyword>
<evidence type="ECO:0000259" key="6">
    <source>
        <dbReference type="Pfam" id="PF21365"/>
    </source>
</evidence>
<dbReference type="CDD" id="cd14752">
    <property type="entry name" value="GH31_N"/>
    <property type="match status" value="1"/>
</dbReference>
<dbReference type="InterPro" id="IPR048395">
    <property type="entry name" value="Glyco_hydro_31_C"/>
</dbReference>
<dbReference type="InterPro" id="IPR033403">
    <property type="entry name" value="DUF5110"/>
</dbReference>
<dbReference type="PANTHER" id="PTHR43863:SF2">
    <property type="entry name" value="MALTASE-GLUCOAMYLASE"/>
    <property type="match status" value="1"/>
</dbReference>
<feature type="domain" description="Glycosyl hydrolase family 31 C-terminal" evidence="6">
    <location>
        <begin position="558"/>
        <end position="645"/>
    </location>
</feature>
<dbReference type="GO" id="GO:0005975">
    <property type="term" value="P:carbohydrate metabolic process"/>
    <property type="evidence" value="ECO:0007669"/>
    <property type="project" value="InterPro"/>
</dbReference>
<evidence type="ECO:0000256" key="2">
    <source>
        <dbReference type="RuleBase" id="RU361185"/>
    </source>
</evidence>
<feature type="domain" description="DUF5110" evidence="5">
    <location>
        <begin position="662"/>
        <end position="708"/>
    </location>
</feature>
<keyword evidence="2" id="KW-0326">Glycosidase</keyword>